<dbReference type="RefSeq" id="WP_179750229.1">
    <property type="nucleotide sequence ID" value="NZ_JACCBU010000001.1"/>
</dbReference>
<evidence type="ECO:0008006" key="3">
    <source>
        <dbReference type="Google" id="ProtNLM"/>
    </source>
</evidence>
<sequence length="124" mass="13612">MITDATPRSAEEALRWQLRRIGSSAWEGWALRFQRLAFGYASEAGWRHCSEGLAWFTEHDLVSDGTPPRGALAWFEVGGRVTVRGSLGDGQVIGPGVDGRIGVIAHDTLGRYLGWTPAIFPFAR</sequence>
<name>A0A7Y9I5S8_9ACTN</name>
<gene>
    <name evidence="1" type="ORF">BKA15_001957</name>
</gene>
<reference evidence="1 2" key="1">
    <citation type="submission" date="2020-07" db="EMBL/GenBank/DDBJ databases">
        <title>Sequencing the genomes of 1000 actinobacteria strains.</title>
        <authorList>
            <person name="Klenk H.-P."/>
        </authorList>
    </citation>
    <scope>NUCLEOTIDE SEQUENCE [LARGE SCALE GENOMIC DNA]</scope>
    <source>
        <strain evidence="1 2">DSM 22083</strain>
    </source>
</reference>
<dbReference type="EMBL" id="JACCBU010000001">
    <property type="protein sequence ID" value="NYE70628.1"/>
    <property type="molecule type" value="Genomic_DNA"/>
</dbReference>
<keyword evidence="2" id="KW-1185">Reference proteome</keyword>
<accession>A0A7Y9I5S8</accession>
<comment type="caution">
    <text evidence="1">The sequence shown here is derived from an EMBL/GenBank/DDBJ whole genome shotgun (WGS) entry which is preliminary data.</text>
</comment>
<dbReference type="AlphaFoldDB" id="A0A7Y9I5S8"/>
<protein>
    <recommendedName>
        <fullName evidence="3">NlpC/P60 family protein</fullName>
    </recommendedName>
</protein>
<dbReference type="Proteomes" id="UP000569914">
    <property type="component" value="Unassembled WGS sequence"/>
</dbReference>
<proteinExistence type="predicted"/>
<organism evidence="1 2">
    <name type="scientific">Microlunatus parietis</name>
    <dbReference type="NCBI Taxonomy" id="682979"/>
    <lineage>
        <taxon>Bacteria</taxon>
        <taxon>Bacillati</taxon>
        <taxon>Actinomycetota</taxon>
        <taxon>Actinomycetes</taxon>
        <taxon>Propionibacteriales</taxon>
        <taxon>Propionibacteriaceae</taxon>
        <taxon>Microlunatus</taxon>
    </lineage>
</organism>
<evidence type="ECO:0000313" key="1">
    <source>
        <dbReference type="EMBL" id="NYE70628.1"/>
    </source>
</evidence>
<evidence type="ECO:0000313" key="2">
    <source>
        <dbReference type="Proteomes" id="UP000569914"/>
    </source>
</evidence>